<name>A0ABQ2KF90_9NOCA</name>
<gene>
    <name evidence="1" type="ORF">GCM10011610_29100</name>
</gene>
<reference evidence="2" key="1">
    <citation type="journal article" date="2019" name="Int. J. Syst. Evol. Microbiol.">
        <title>The Global Catalogue of Microorganisms (GCM) 10K type strain sequencing project: providing services to taxonomists for standard genome sequencing and annotation.</title>
        <authorList>
            <consortium name="The Broad Institute Genomics Platform"/>
            <consortium name="The Broad Institute Genome Sequencing Center for Infectious Disease"/>
            <person name="Wu L."/>
            <person name="Ma J."/>
        </authorList>
    </citation>
    <scope>NUCLEOTIDE SEQUENCE [LARGE SCALE GENOMIC DNA]</scope>
    <source>
        <strain evidence="2">CGMCC 4.7329</strain>
    </source>
</reference>
<evidence type="ECO:0000313" key="1">
    <source>
        <dbReference type="EMBL" id="GGN80065.1"/>
    </source>
</evidence>
<organism evidence="1 2">
    <name type="scientific">Nocardia rhizosphaerihabitans</name>
    <dbReference type="NCBI Taxonomy" id="1691570"/>
    <lineage>
        <taxon>Bacteria</taxon>
        <taxon>Bacillati</taxon>
        <taxon>Actinomycetota</taxon>
        <taxon>Actinomycetes</taxon>
        <taxon>Mycobacteriales</taxon>
        <taxon>Nocardiaceae</taxon>
        <taxon>Nocardia</taxon>
    </lineage>
</organism>
<proteinExistence type="predicted"/>
<evidence type="ECO:0000313" key="2">
    <source>
        <dbReference type="Proteomes" id="UP000658127"/>
    </source>
</evidence>
<keyword evidence="2" id="KW-1185">Reference proteome</keyword>
<sequence>MIMATGSVTLHRVRVPDTHAHAKMTAIVNAIARSIVLPHVLEMVVTLPSTTR</sequence>
<comment type="caution">
    <text evidence="1">The sequence shown here is derived from an EMBL/GenBank/DDBJ whole genome shotgun (WGS) entry which is preliminary data.</text>
</comment>
<protein>
    <submittedName>
        <fullName evidence="1">Uncharacterized protein</fullName>
    </submittedName>
</protein>
<dbReference type="Proteomes" id="UP000658127">
    <property type="component" value="Unassembled WGS sequence"/>
</dbReference>
<dbReference type="EMBL" id="BMNE01000003">
    <property type="protein sequence ID" value="GGN80065.1"/>
    <property type="molecule type" value="Genomic_DNA"/>
</dbReference>
<accession>A0ABQ2KF90</accession>